<comment type="caution">
    <text evidence="2">The sequence shown here is derived from an EMBL/GenBank/DDBJ whole genome shotgun (WGS) entry which is preliminary data.</text>
</comment>
<keyword evidence="1" id="KW-1133">Transmembrane helix</keyword>
<dbReference type="EMBL" id="ALCH01000001">
    <property type="protein sequence ID" value="EJG89183.1"/>
    <property type="molecule type" value="Genomic_DNA"/>
</dbReference>
<reference evidence="2 3" key="1">
    <citation type="submission" date="2012-05" db="EMBL/GenBank/DDBJ databases">
        <title>Genomic Sequence of Streptococcus mitis SPAR10.</title>
        <authorList>
            <person name="Chancey S."/>
            <person name="Kumar N."/>
            <person name="Sengamalay N."/>
            <person name="Matthews C."/>
            <person name="Hine E."/>
            <person name="Pallavajjal A."/>
            <person name="Abolude O."/>
            <person name="Daugherty S.C."/>
            <person name="Parankush S.P."/>
            <person name="Sadzewicz L."/>
            <person name="Tallon L.J."/>
            <person name="Farley M.M."/>
            <person name="Baughman W."/>
            <person name="McGee L."/>
            <person name="Stephens D.S."/>
            <person name="Tettelin H."/>
        </authorList>
    </citation>
    <scope>NUCLEOTIDE SEQUENCE [LARGE SCALE GENOMIC DNA]</scope>
    <source>
        <strain evidence="2 3">SPAR10</strain>
    </source>
</reference>
<evidence type="ECO:0000256" key="1">
    <source>
        <dbReference type="SAM" id="Phobius"/>
    </source>
</evidence>
<sequence>MEDWLRDSVFVFPSPSDLCGLVRILLWFEFLSACPVCLAGHSCLETKKIPMRRLL</sequence>
<feature type="transmembrane region" description="Helical" evidence="1">
    <location>
        <begin position="20"/>
        <end position="44"/>
    </location>
</feature>
<proteinExistence type="predicted"/>
<keyword evidence="1" id="KW-0812">Transmembrane</keyword>
<name>J1H268_9STRE</name>
<dbReference type="Proteomes" id="UP000010312">
    <property type="component" value="Unassembled WGS sequence"/>
</dbReference>
<accession>J1H268</accession>
<dbReference type="AlphaFoldDB" id="J1H268"/>
<gene>
    <name evidence="2" type="ORF">SPAR10_0045</name>
</gene>
<evidence type="ECO:0000313" key="2">
    <source>
        <dbReference type="EMBL" id="EJG89183.1"/>
    </source>
</evidence>
<organism evidence="2 3">
    <name type="scientific">Streptococcus infantis SPAR10</name>
    <dbReference type="NCBI Taxonomy" id="1159208"/>
    <lineage>
        <taxon>Bacteria</taxon>
        <taxon>Bacillati</taxon>
        <taxon>Bacillota</taxon>
        <taxon>Bacilli</taxon>
        <taxon>Lactobacillales</taxon>
        <taxon>Streptococcaceae</taxon>
        <taxon>Streptococcus</taxon>
    </lineage>
</organism>
<keyword evidence="1" id="KW-0472">Membrane</keyword>
<evidence type="ECO:0000313" key="3">
    <source>
        <dbReference type="Proteomes" id="UP000010312"/>
    </source>
</evidence>
<protein>
    <submittedName>
        <fullName evidence="2">Uncharacterized protein</fullName>
    </submittedName>
</protein>